<protein>
    <submittedName>
        <fullName evidence="3">DUF3987 domain-containing protein</fullName>
    </submittedName>
</protein>
<dbReference type="InterPro" id="IPR014820">
    <property type="entry name" value="PriCT_1"/>
</dbReference>
<dbReference type="Pfam" id="PF13148">
    <property type="entry name" value="DUF3987"/>
    <property type="match status" value="1"/>
</dbReference>
<dbReference type="Proteomes" id="UP001230035">
    <property type="component" value="Unassembled WGS sequence"/>
</dbReference>
<gene>
    <name evidence="3" type="ORF">QHT84_03760</name>
</gene>
<dbReference type="Pfam" id="PF08708">
    <property type="entry name" value="PriCT_1"/>
    <property type="match status" value="1"/>
</dbReference>
<dbReference type="InterPro" id="IPR014907">
    <property type="entry name" value="BT4734-like_N"/>
</dbReference>
<proteinExistence type="predicted"/>
<dbReference type="RefSeq" id="WP_283238197.1">
    <property type="nucleotide sequence ID" value="NZ_JASGBP010000001.1"/>
</dbReference>
<organism evidence="3 4">
    <name type="scientific">Flavobacterium sedimenticola</name>
    <dbReference type="NCBI Taxonomy" id="3043286"/>
    <lineage>
        <taxon>Bacteria</taxon>
        <taxon>Pseudomonadati</taxon>
        <taxon>Bacteroidota</taxon>
        <taxon>Flavobacteriia</taxon>
        <taxon>Flavobacteriales</taxon>
        <taxon>Flavobacteriaceae</taxon>
        <taxon>Flavobacterium</taxon>
    </lineage>
</organism>
<evidence type="ECO:0000313" key="3">
    <source>
        <dbReference type="EMBL" id="MDI9256524.1"/>
    </source>
</evidence>
<name>A0ABT6XN62_9FLAO</name>
<feature type="domain" description="BT4734-like N-terminal" evidence="2">
    <location>
        <begin position="64"/>
        <end position="178"/>
    </location>
</feature>
<keyword evidence="4" id="KW-1185">Reference proteome</keyword>
<dbReference type="InterPro" id="IPR025048">
    <property type="entry name" value="DUF3987"/>
</dbReference>
<evidence type="ECO:0000313" key="4">
    <source>
        <dbReference type="Proteomes" id="UP001230035"/>
    </source>
</evidence>
<sequence>MEQIANNKLMVSVYQEFKHNLGERNLIDVFQEIKSDKYQSEINSIRYALHKGDEKTAEEIKNGLLGFTTSGTFGQSRTKANIVTYSQVVCLDFDDIPLTEINNLVTLVNGCRYTFASFISPSNEGLKVFIKVNSNAAQHTTVYNQIANFYKELSGYDFDAKCKDITRLCFVSCDTDLFLNENAVIFEVKEEVKPLNSEPIREVKHKLTTDELLDKCLKFTENKEQYYNGNRNNFIFLFSCNANKYGIYEEDTLNFCLNNFDLEEREIKATVNSTYRNQSADFAKYANFANLQSSIIANETRVESSFEDYEDCLKATPIIPQSVYDNLPPILFESCKVFTQERERDVYLTGALAILSGCLPNVSGLYSGSIVYPSLFSFILAPAASGKGALKFAKSLADKYHDKTLALSLEDKKIYDEKLSAYKMLKGKGKLEPGQELPMPPKFKVVYIPANTSNAKIMQHLDWNDGRGIICETEADTLGQTFKNEWGSYSDMLRKSFHHEKISKSIKTDGEYIEVNNPQLSVALSGTPKQVFNIIASAEDGLFSRFIFYVFKTDAVWLDPSPKGNPVNLTDYFTTQSKLVLKLVEFYERDELILHLTDEQWDRFNPIFSSFLEQINTFVSEDALSIVKRLGLILYRFCMIFTALRKFATNDYHKEIYCSDIDFETALTLTKTYIQHSVIMFTNLPKQGEQGSFKSGENKKKFFDALPNKFQRKEAIEIGKKFDIGERSVGNFLKSCLGRYLQQPDYGIYTKINKQANK</sequence>
<feature type="domain" description="Primase C-terminal 1" evidence="1">
    <location>
        <begin position="227"/>
        <end position="279"/>
    </location>
</feature>
<evidence type="ECO:0000259" key="2">
    <source>
        <dbReference type="Pfam" id="PF08800"/>
    </source>
</evidence>
<evidence type="ECO:0000259" key="1">
    <source>
        <dbReference type="Pfam" id="PF08708"/>
    </source>
</evidence>
<reference evidence="3 4" key="1">
    <citation type="submission" date="2023-05" db="EMBL/GenBank/DDBJ databases">
        <title>Flavobacterium sedimenti sp. nov., isolated from the sediment.</title>
        <authorList>
            <person name="Wu N."/>
        </authorList>
    </citation>
    <scope>NUCLEOTIDE SEQUENCE [LARGE SCALE GENOMIC DNA]</scope>
    <source>
        <strain evidence="3 4">YZ-48</strain>
    </source>
</reference>
<comment type="caution">
    <text evidence="3">The sequence shown here is derived from an EMBL/GenBank/DDBJ whole genome shotgun (WGS) entry which is preliminary data.</text>
</comment>
<accession>A0ABT6XN62</accession>
<dbReference type="EMBL" id="JASGBP010000001">
    <property type="protein sequence ID" value="MDI9256524.1"/>
    <property type="molecule type" value="Genomic_DNA"/>
</dbReference>
<dbReference type="Pfam" id="PF08800">
    <property type="entry name" value="BT4734-like_N"/>
    <property type="match status" value="1"/>
</dbReference>